<dbReference type="InterPro" id="IPR050226">
    <property type="entry name" value="NagZ_Beta-hexosaminidase"/>
</dbReference>
<dbReference type="Gene3D" id="3.40.50.1700">
    <property type="entry name" value="Glycoside hydrolase family 3 C-terminal domain"/>
    <property type="match status" value="1"/>
</dbReference>
<comment type="catalytic activity">
    <reaction evidence="1">
        <text>Hydrolysis of terminal non-reducing N-acetyl-D-hexosamine residues in N-acetyl-beta-D-hexosaminides.</text>
        <dbReference type="EC" id="3.2.1.52"/>
    </reaction>
</comment>
<dbReference type="SUPFAM" id="SSF51445">
    <property type="entry name" value="(Trans)glycosidases"/>
    <property type="match status" value="1"/>
</dbReference>
<dbReference type="InterPro" id="IPR017853">
    <property type="entry name" value="GH"/>
</dbReference>
<sequence length="559" mass="60942">MTAPDLSASPFFLDEDAQNWVHDTRDALILEEKLAQLLVPLSMFLKREELDRFIELGVGGVSRFATLDPQALRDSATYLQERSRVPMLLSTDLEGGELASVGGAAGTPYPNQMAVAATADPLFARRLGQVMGREGRAVGFNCTFSPVADLDLNPRNPIVNTRSFGSDMTRVTAFSAATIAAFQAEGVAACAKHWPGDGVDDRNQHLVTSENTLDLPAWEASYGEVYRLLIASGVKTIMPGHITFPAYAHAQDRPDEAHLPATLSPLLITTLLRGEFGFNGVVVSDATEMGGFTSQGRREDLVPQVIAAGCDILLFPTDAARDLEFLRQGVLDGRLSTARVDEAVTRVLALKASLGLHVSAELPGADALRAPDHLTWAQECAERAVTLVSDTQRLLPLDPSRQRRVLIIRQPRRTNGLGFPLADLRIPELLQQAGFEVTLYTPQTQVSAEQFDVLLYVLAEEGLMVRDDLRLNWTELHGSPFRAMERFWDVLPTAIISLGTPYYAYQAPRCQTLVNAYSAVLPVQEAVVRALTGQQPFHGVSPVDAASALRPGLARLVQQ</sequence>
<name>A0ABQ2F1K1_9DEIO</name>
<dbReference type="Gene3D" id="3.20.20.300">
    <property type="entry name" value="Glycoside hydrolase, family 3, N-terminal domain"/>
    <property type="match status" value="1"/>
</dbReference>
<protein>
    <recommendedName>
        <fullName evidence="3">beta-N-acetylhexosaminidase</fullName>
        <ecNumber evidence="3">3.2.1.52</ecNumber>
    </recommendedName>
</protein>
<evidence type="ECO:0000256" key="3">
    <source>
        <dbReference type="ARBA" id="ARBA00012663"/>
    </source>
</evidence>
<gene>
    <name evidence="7" type="ORF">GCM10008955_35770</name>
</gene>
<comment type="similarity">
    <text evidence="2">Belongs to the glycosyl hydrolase 3 family.</text>
</comment>
<organism evidence="7 8">
    <name type="scientific">Deinococcus malanensis</name>
    <dbReference type="NCBI Taxonomy" id="1706855"/>
    <lineage>
        <taxon>Bacteria</taxon>
        <taxon>Thermotogati</taxon>
        <taxon>Deinococcota</taxon>
        <taxon>Deinococci</taxon>
        <taxon>Deinococcales</taxon>
        <taxon>Deinococcaceae</taxon>
        <taxon>Deinococcus</taxon>
    </lineage>
</organism>
<evidence type="ECO:0000259" key="6">
    <source>
        <dbReference type="Pfam" id="PF00933"/>
    </source>
</evidence>
<evidence type="ECO:0000256" key="2">
    <source>
        <dbReference type="ARBA" id="ARBA00005336"/>
    </source>
</evidence>
<dbReference type="GO" id="GO:0016787">
    <property type="term" value="F:hydrolase activity"/>
    <property type="evidence" value="ECO:0007669"/>
    <property type="project" value="UniProtKB-KW"/>
</dbReference>
<accession>A0ABQ2F1K1</accession>
<evidence type="ECO:0000256" key="5">
    <source>
        <dbReference type="ARBA" id="ARBA00023295"/>
    </source>
</evidence>
<proteinExistence type="inferred from homology"/>
<keyword evidence="8" id="KW-1185">Reference proteome</keyword>
<evidence type="ECO:0000256" key="1">
    <source>
        <dbReference type="ARBA" id="ARBA00001231"/>
    </source>
</evidence>
<dbReference type="PRINTS" id="PR00133">
    <property type="entry name" value="GLHYDRLASE3"/>
</dbReference>
<keyword evidence="4 7" id="KW-0378">Hydrolase</keyword>
<feature type="domain" description="Glycoside hydrolase family 3 N-terminal" evidence="6">
    <location>
        <begin position="30"/>
        <end position="349"/>
    </location>
</feature>
<dbReference type="EMBL" id="BMPP01000019">
    <property type="protein sequence ID" value="GGK38837.1"/>
    <property type="molecule type" value="Genomic_DNA"/>
</dbReference>
<dbReference type="InterPro" id="IPR036881">
    <property type="entry name" value="Glyco_hydro_3_C_sf"/>
</dbReference>
<dbReference type="InterPro" id="IPR001764">
    <property type="entry name" value="Glyco_hydro_3_N"/>
</dbReference>
<dbReference type="PANTHER" id="PTHR30480:SF13">
    <property type="entry name" value="BETA-HEXOSAMINIDASE"/>
    <property type="match status" value="1"/>
</dbReference>
<evidence type="ECO:0000313" key="8">
    <source>
        <dbReference type="Proteomes" id="UP000647587"/>
    </source>
</evidence>
<dbReference type="Proteomes" id="UP000647587">
    <property type="component" value="Unassembled WGS sequence"/>
</dbReference>
<dbReference type="PANTHER" id="PTHR30480">
    <property type="entry name" value="BETA-HEXOSAMINIDASE-RELATED"/>
    <property type="match status" value="1"/>
</dbReference>
<dbReference type="Pfam" id="PF00933">
    <property type="entry name" value="Glyco_hydro_3"/>
    <property type="match status" value="1"/>
</dbReference>
<evidence type="ECO:0000313" key="7">
    <source>
        <dbReference type="EMBL" id="GGK38837.1"/>
    </source>
</evidence>
<dbReference type="RefSeq" id="WP_189011220.1">
    <property type="nucleotide sequence ID" value="NZ_BMPP01000019.1"/>
</dbReference>
<evidence type="ECO:0000256" key="4">
    <source>
        <dbReference type="ARBA" id="ARBA00022801"/>
    </source>
</evidence>
<comment type="caution">
    <text evidence="7">The sequence shown here is derived from an EMBL/GenBank/DDBJ whole genome shotgun (WGS) entry which is preliminary data.</text>
</comment>
<reference evidence="8" key="1">
    <citation type="journal article" date="2019" name="Int. J. Syst. Evol. Microbiol.">
        <title>The Global Catalogue of Microorganisms (GCM) 10K type strain sequencing project: providing services to taxonomists for standard genome sequencing and annotation.</title>
        <authorList>
            <consortium name="The Broad Institute Genomics Platform"/>
            <consortium name="The Broad Institute Genome Sequencing Center for Infectious Disease"/>
            <person name="Wu L."/>
            <person name="Ma J."/>
        </authorList>
    </citation>
    <scope>NUCLEOTIDE SEQUENCE [LARGE SCALE GENOMIC DNA]</scope>
    <source>
        <strain evidence="8">JCM 30331</strain>
    </source>
</reference>
<dbReference type="EC" id="3.2.1.52" evidence="3"/>
<dbReference type="InterPro" id="IPR036962">
    <property type="entry name" value="Glyco_hydro_3_N_sf"/>
</dbReference>
<keyword evidence="5" id="KW-0326">Glycosidase</keyword>